<evidence type="ECO:0000259" key="6">
    <source>
        <dbReference type="PROSITE" id="PS50112"/>
    </source>
</evidence>
<dbReference type="Gene3D" id="1.10.287.130">
    <property type="match status" value="1"/>
</dbReference>
<comment type="catalytic activity">
    <reaction evidence="1">
        <text>ATP + protein L-histidine = ADP + protein N-phospho-L-histidine.</text>
        <dbReference type="EC" id="2.7.13.3"/>
    </reaction>
</comment>
<keyword evidence="5" id="KW-0418">Kinase</keyword>
<sequence length="218" mass="24425">PSPDAAPTPFDDPLLDSLGDLLFVADDDGNLLRWNERLPAVTGYADAEIAEMGSLDFFPERESEVITGSLTRIAGGEVVTEEVHLLTSDGEEIPYEITASTVGEEDAVLCGVGRDITRRRQTEQKLDEAIAELERSNAELEQFAYVASHDMKQPLRMVSSYLDLLERRYADELDEDAREFIGFASDGADRMREMIDGLLAYSRVGRRDREHEPLDLRE</sequence>
<dbReference type="InterPro" id="IPR013656">
    <property type="entry name" value="PAS_4"/>
</dbReference>
<keyword evidence="4" id="KW-0808">Transferase</keyword>
<name>A0ABD5S5W7_9EURY</name>
<dbReference type="PANTHER" id="PTHR43304">
    <property type="entry name" value="PHYTOCHROME-LIKE PROTEIN CPH1"/>
    <property type="match status" value="1"/>
</dbReference>
<keyword evidence="3" id="KW-0597">Phosphoprotein</keyword>
<dbReference type="EMBL" id="JBHSWU010001302">
    <property type="protein sequence ID" value="MFC6726672.1"/>
    <property type="molecule type" value="Genomic_DNA"/>
</dbReference>
<keyword evidence="9" id="KW-1185">Reference proteome</keyword>
<dbReference type="NCBIfam" id="TIGR00229">
    <property type="entry name" value="sensory_box"/>
    <property type="match status" value="1"/>
</dbReference>
<feature type="non-terminal residue" evidence="8">
    <location>
        <position position="1"/>
    </location>
</feature>
<evidence type="ECO:0000256" key="4">
    <source>
        <dbReference type="ARBA" id="ARBA00022679"/>
    </source>
</evidence>
<dbReference type="InterPro" id="IPR036097">
    <property type="entry name" value="HisK_dim/P_sf"/>
</dbReference>
<dbReference type="PANTHER" id="PTHR43304:SF1">
    <property type="entry name" value="PAC DOMAIN-CONTAINING PROTEIN"/>
    <property type="match status" value="1"/>
</dbReference>
<dbReference type="Pfam" id="PF00512">
    <property type="entry name" value="HisKA"/>
    <property type="match status" value="1"/>
</dbReference>
<feature type="non-terminal residue" evidence="8">
    <location>
        <position position="218"/>
    </location>
</feature>
<dbReference type="Pfam" id="PF08448">
    <property type="entry name" value="PAS_4"/>
    <property type="match status" value="1"/>
</dbReference>
<organism evidence="8 9">
    <name type="scientific">Halobium palmae</name>
    <dbReference type="NCBI Taxonomy" id="1776492"/>
    <lineage>
        <taxon>Archaea</taxon>
        <taxon>Methanobacteriati</taxon>
        <taxon>Methanobacteriota</taxon>
        <taxon>Stenosarchaea group</taxon>
        <taxon>Halobacteria</taxon>
        <taxon>Halobacteriales</taxon>
        <taxon>Haloferacaceae</taxon>
        <taxon>Halobium</taxon>
    </lineage>
</organism>
<feature type="domain" description="PAC" evidence="7">
    <location>
        <begin position="79"/>
        <end position="128"/>
    </location>
</feature>
<dbReference type="EC" id="2.7.13.3" evidence="2"/>
<accession>A0ABD5S5W7</accession>
<dbReference type="CDD" id="cd00130">
    <property type="entry name" value="PAS"/>
    <property type="match status" value="1"/>
</dbReference>
<gene>
    <name evidence="8" type="ORF">ACFQE1_20335</name>
</gene>
<dbReference type="InterPro" id="IPR035965">
    <property type="entry name" value="PAS-like_dom_sf"/>
</dbReference>
<dbReference type="InterPro" id="IPR003661">
    <property type="entry name" value="HisK_dim/P_dom"/>
</dbReference>
<dbReference type="AlphaFoldDB" id="A0ABD5S5W7"/>
<evidence type="ECO:0000313" key="8">
    <source>
        <dbReference type="EMBL" id="MFC6726672.1"/>
    </source>
</evidence>
<evidence type="ECO:0000313" key="9">
    <source>
        <dbReference type="Proteomes" id="UP001596328"/>
    </source>
</evidence>
<dbReference type="CDD" id="cd00082">
    <property type="entry name" value="HisKA"/>
    <property type="match status" value="1"/>
</dbReference>
<evidence type="ECO:0000256" key="3">
    <source>
        <dbReference type="ARBA" id="ARBA00022553"/>
    </source>
</evidence>
<comment type="caution">
    <text evidence="8">The sequence shown here is derived from an EMBL/GenBank/DDBJ whole genome shotgun (WGS) entry which is preliminary data.</text>
</comment>
<dbReference type="GO" id="GO:0004673">
    <property type="term" value="F:protein histidine kinase activity"/>
    <property type="evidence" value="ECO:0007669"/>
    <property type="project" value="UniProtKB-EC"/>
</dbReference>
<dbReference type="InterPro" id="IPR000700">
    <property type="entry name" value="PAS-assoc_C"/>
</dbReference>
<dbReference type="Proteomes" id="UP001596328">
    <property type="component" value="Unassembled WGS sequence"/>
</dbReference>
<evidence type="ECO:0000256" key="5">
    <source>
        <dbReference type="ARBA" id="ARBA00022777"/>
    </source>
</evidence>
<dbReference type="PROSITE" id="PS50112">
    <property type="entry name" value="PAS"/>
    <property type="match status" value="1"/>
</dbReference>
<evidence type="ECO:0000259" key="7">
    <source>
        <dbReference type="PROSITE" id="PS50113"/>
    </source>
</evidence>
<dbReference type="SMART" id="SM00388">
    <property type="entry name" value="HisKA"/>
    <property type="match status" value="1"/>
</dbReference>
<proteinExistence type="predicted"/>
<feature type="domain" description="PAS" evidence="6">
    <location>
        <begin position="14"/>
        <end position="77"/>
    </location>
</feature>
<reference evidence="8 9" key="1">
    <citation type="journal article" date="2019" name="Int. J. Syst. Evol. Microbiol.">
        <title>The Global Catalogue of Microorganisms (GCM) 10K type strain sequencing project: providing services to taxonomists for standard genome sequencing and annotation.</title>
        <authorList>
            <consortium name="The Broad Institute Genomics Platform"/>
            <consortium name="The Broad Institute Genome Sequencing Center for Infectious Disease"/>
            <person name="Wu L."/>
            <person name="Ma J."/>
        </authorList>
    </citation>
    <scope>NUCLEOTIDE SEQUENCE [LARGE SCALE GENOMIC DNA]</scope>
    <source>
        <strain evidence="8 9">NBRC 111368</strain>
    </source>
</reference>
<dbReference type="SMART" id="SM00091">
    <property type="entry name" value="PAS"/>
    <property type="match status" value="1"/>
</dbReference>
<dbReference type="Gene3D" id="3.30.450.20">
    <property type="entry name" value="PAS domain"/>
    <property type="match status" value="1"/>
</dbReference>
<dbReference type="PROSITE" id="PS50113">
    <property type="entry name" value="PAC"/>
    <property type="match status" value="1"/>
</dbReference>
<dbReference type="SUPFAM" id="SSF47384">
    <property type="entry name" value="Homodimeric domain of signal transducing histidine kinase"/>
    <property type="match status" value="1"/>
</dbReference>
<evidence type="ECO:0000256" key="1">
    <source>
        <dbReference type="ARBA" id="ARBA00000085"/>
    </source>
</evidence>
<dbReference type="InterPro" id="IPR000014">
    <property type="entry name" value="PAS"/>
</dbReference>
<protein>
    <recommendedName>
        <fullName evidence="2">histidine kinase</fullName>
        <ecNumber evidence="2">2.7.13.3</ecNumber>
    </recommendedName>
</protein>
<dbReference type="InterPro" id="IPR052162">
    <property type="entry name" value="Sensor_kinase/Photoreceptor"/>
</dbReference>
<evidence type="ECO:0000256" key="2">
    <source>
        <dbReference type="ARBA" id="ARBA00012438"/>
    </source>
</evidence>
<dbReference type="SUPFAM" id="SSF55785">
    <property type="entry name" value="PYP-like sensor domain (PAS domain)"/>
    <property type="match status" value="1"/>
</dbReference>